<evidence type="ECO:0000313" key="1">
    <source>
        <dbReference type="EMBL" id="KAJ7516499.1"/>
    </source>
</evidence>
<evidence type="ECO:0000313" key="2">
    <source>
        <dbReference type="Proteomes" id="UP001162992"/>
    </source>
</evidence>
<reference evidence="2" key="1">
    <citation type="journal article" date="2024" name="Proc. Natl. Acad. Sci. U.S.A.">
        <title>Extraordinary preservation of gene collinearity over three hundred million years revealed in homosporous lycophytes.</title>
        <authorList>
            <person name="Li C."/>
            <person name="Wickell D."/>
            <person name="Kuo L.Y."/>
            <person name="Chen X."/>
            <person name="Nie B."/>
            <person name="Liao X."/>
            <person name="Peng D."/>
            <person name="Ji J."/>
            <person name="Jenkins J."/>
            <person name="Williams M."/>
            <person name="Shu S."/>
            <person name="Plott C."/>
            <person name="Barry K."/>
            <person name="Rajasekar S."/>
            <person name="Grimwood J."/>
            <person name="Han X."/>
            <person name="Sun S."/>
            <person name="Hou Z."/>
            <person name="He W."/>
            <person name="Dai G."/>
            <person name="Sun C."/>
            <person name="Schmutz J."/>
            <person name="Leebens-Mack J.H."/>
            <person name="Li F.W."/>
            <person name="Wang L."/>
        </authorList>
    </citation>
    <scope>NUCLEOTIDE SEQUENCE [LARGE SCALE GENOMIC DNA]</scope>
    <source>
        <strain evidence="2">cv. PW_Plant_1</strain>
    </source>
</reference>
<name>A0ACC2AG38_DIPCM</name>
<dbReference type="EMBL" id="CM055113">
    <property type="protein sequence ID" value="KAJ7516499.1"/>
    <property type="molecule type" value="Genomic_DNA"/>
</dbReference>
<gene>
    <name evidence="1" type="ORF">O6H91_22G060300</name>
</gene>
<protein>
    <submittedName>
        <fullName evidence="1">Uncharacterized protein</fullName>
    </submittedName>
</protein>
<sequence>MATMSHISLVTSLAGHPPRVKPFVTKWRVTNIEAMRPLVQQLFNGSVLPRSMIQYIQFVVSYFCRHLSLFSLLTASESSGLFTGITRNLTSSLCICGLFPLYKET</sequence>
<keyword evidence="2" id="KW-1185">Reference proteome</keyword>
<comment type="caution">
    <text evidence="1">The sequence shown here is derived from an EMBL/GenBank/DDBJ whole genome shotgun (WGS) entry which is preliminary data.</text>
</comment>
<dbReference type="Proteomes" id="UP001162992">
    <property type="component" value="Chromosome 22"/>
</dbReference>
<accession>A0ACC2AG38</accession>
<organism evidence="1 2">
    <name type="scientific">Diphasiastrum complanatum</name>
    <name type="common">Issler's clubmoss</name>
    <name type="synonym">Lycopodium complanatum</name>
    <dbReference type="NCBI Taxonomy" id="34168"/>
    <lineage>
        <taxon>Eukaryota</taxon>
        <taxon>Viridiplantae</taxon>
        <taxon>Streptophyta</taxon>
        <taxon>Embryophyta</taxon>
        <taxon>Tracheophyta</taxon>
        <taxon>Lycopodiopsida</taxon>
        <taxon>Lycopodiales</taxon>
        <taxon>Lycopodiaceae</taxon>
        <taxon>Lycopodioideae</taxon>
        <taxon>Diphasiastrum</taxon>
    </lineage>
</organism>
<proteinExistence type="predicted"/>